<protein>
    <recommendedName>
        <fullName evidence="8">Transcription elongation factor</fullName>
    </recommendedName>
</protein>
<dbReference type="GO" id="GO:0003746">
    <property type="term" value="F:translation elongation factor activity"/>
    <property type="evidence" value="ECO:0007669"/>
    <property type="project" value="UniProtKB-KW"/>
</dbReference>
<dbReference type="EMBL" id="GDJX01021928">
    <property type="protein sequence ID" value="JAT46008.1"/>
    <property type="molecule type" value="Transcribed_RNA"/>
</dbReference>
<dbReference type="PIRSF" id="PIRSF006704">
    <property type="entry name" value="TF_IIS"/>
    <property type="match status" value="1"/>
</dbReference>
<dbReference type="NCBIfam" id="TIGR01385">
    <property type="entry name" value="TFSII"/>
    <property type="match status" value="1"/>
</dbReference>
<dbReference type="PANTHER" id="PTHR11477:SF0">
    <property type="entry name" value="IP08861P-RELATED"/>
    <property type="match status" value="1"/>
</dbReference>
<keyword evidence="2 8" id="KW-0479">Metal-binding</keyword>
<dbReference type="GO" id="GO:0006368">
    <property type="term" value="P:transcription elongation by RNA polymerase II"/>
    <property type="evidence" value="ECO:0007669"/>
    <property type="project" value="InterPro"/>
</dbReference>
<dbReference type="Gene3D" id="2.20.25.10">
    <property type="match status" value="1"/>
</dbReference>
<comment type="subcellular location">
    <subcellularLocation>
        <location evidence="1 7 8">Nucleus</location>
    </subcellularLocation>
</comment>
<dbReference type="InterPro" id="IPR006289">
    <property type="entry name" value="TFSII"/>
</dbReference>
<sequence length="367" mass="41493">MEKEILEIFAVAKRAGEAAAAEDGGSPEVTRCLDALRQLRKLPVTTKELVATKVGKGILCLTKHPQKKIQTVASELRQYWKDLVIEEATKNSGRKNIPEDQASPKVGLQSAKVATVKVEMVQKSGANSEALKFERNALHERVNTEKISEKETVNIKNSVKVESVKSERMVKVEKTTKEKQSFPIHPPKLTSMIKCNDELRDKFREIIAEALSRVQSEASEEYKDDLAACDPIRVAVSVESLMFEKLGRSNGTNKAKYRSIMFNMKDSKNPDLRRRVLLGYVKPAELITMPPEEMASDERKRQNQQIKDKAIFECERGGPAKATTDQFKCGRCGKRKTTYYQLQTRSADEPMTTYVTCVECNNHWKFC</sequence>
<dbReference type="PROSITE" id="PS51133">
    <property type="entry name" value="ZF_TFIIS_2"/>
    <property type="match status" value="1"/>
</dbReference>
<dbReference type="CDD" id="cd13749">
    <property type="entry name" value="Zn-ribbon_TFIIS"/>
    <property type="match status" value="1"/>
</dbReference>
<dbReference type="Pfam" id="PF08711">
    <property type="entry name" value="Med26"/>
    <property type="match status" value="1"/>
</dbReference>
<keyword evidence="5 7" id="KW-0539">Nucleus</keyword>
<dbReference type="PROSITE" id="PS00466">
    <property type="entry name" value="ZF_TFIIS_1"/>
    <property type="match status" value="1"/>
</dbReference>
<keyword evidence="3 6" id="KW-0863">Zinc-finger</keyword>
<accession>A0A1D1XUE1</accession>
<feature type="domain" description="TFIIS N-terminal" evidence="10">
    <location>
        <begin position="1"/>
        <end position="87"/>
    </location>
</feature>
<keyword evidence="8" id="KW-0238">DNA-binding</keyword>
<feature type="domain" description="TFIIS-type" evidence="9">
    <location>
        <begin position="325"/>
        <end position="365"/>
    </location>
</feature>
<dbReference type="InterPro" id="IPR017923">
    <property type="entry name" value="TFIIS_N"/>
</dbReference>
<keyword evidence="8" id="KW-0804">Transcription</keyword>
<evidence type="ECO:0000256" key="3">
    <source>
        <dbReference type="ARBA" id="ARBA00022771"/>
    </source>
</evidence>
<dbReference type="AlphaFoldDB" id="A0A1D1XUE1"/>
<evidence type="ECO:0000256" key="8">
    <source>
        <dbReference type="RuleBase" id="RU368078"/>
    </source>
</evidence>
<dbReference type="SUPFAM" id="SSF57783">
    <property type="entry name" value="Zinc beta-ribbon"/>
    <property type="match status" value="1"/>
</dbReference>
<dbReference type="PANTHER" id="PTHR11477">
    <property type="entry name" value="TRANSCRIPTION FACTOR S-II ZINC FINGER DOMAIN-CONTAINING PROTEIN"/>
    <property type="match status" value="1"/>
</dbReference>
<dbReference type="SMART" id="SM00440">
    <property type="entry name" value="ZnF_C2C2"/>
    <property type="match status" value="1"/>
</dbReference>
<dbReference type="GO" id="GO:0008270">
    <property type="term" value="F:zinc ion binding"/>
    <property type="evidence" value="ECO:0007669"/>
    <property type="project" value="UniProtKB-UniRule"/>
</dbReference>
<dbReference type="Gene3D" id="1.10.472.30">
    <property type="entry name" value="Transcription elongation factor S-II, central domain"/>
    <property type="match status" value="1"/>
</dbReference>
<dbReference type="Gene3D" id="1.20.930.10">
    <property type="entry name" value="Conserved domain common to transcription factors TFIIS, elongin A, CRSP70"/>
    <property type="match status" value="1"/>
</dbReference>
<dbReference type="SMART" id="SM00509">
    <property type="entry name" value="TFS2N"/>
    <property type="match status" value="1"/>
</dbReference>
<evidence type="ECO:0000256" key="6">
    <source>
        <dbReference type="PROSITE-ProRule" id="PRU00472"/>
    </source>
</evidence>
<evidence type="ECO:0000259" key="10">
    <source>
        <dbReference type="PROSITE" id="PS51319"/>
    </source>
</evidence>
<dbReference type="PROSITE" id="PS51321">
    <property type="entry name" value="TFIIS_CENTRAL"/>
    <property type="match status" value="1"/>
</dbReference>
<keyword evidence="12" id="KW-0648">Protein biosynthesis</keyword>
<keyword evidence="8" id="KW-0805">Transcription regulation</keyword>
<evidence type="ECO:0000259" key="11">
    <source>
        <dbReference type="PROSITE" id="PS51321"/>
    </source>
</evidence>
<feature type="domain" description="TFIIS central" evidence="11">
    <location>
        <begin position="199"/>
        <end position="322"/>
    </location>
</feature>
<dbReference type="InterPro" id="IPR003618">
    <property type="entry name" value="TFIIS_cen_dom"/>
</dbReference>
<dbReference type="Pfam" id="PF01096">
    <property type="entry name" value="Zn_ribbon_TFIIS"/>
    <property type="match status" value="1"/>
</dbReference>
<dbReference type="SUPFAM" id="SSF46942">
    <property type="entry name" value="Elongation factor TFIIS domain 2"/>
    <property type="match status" value="1"/>
</dbReference>
<reference evidence="12" key="1">
    <citation type="submission" date="2015-07" db="EMBL/GenBank/DDBJ databases">
        <title>Transcriptome Assembly of Anthurium amnicola.</title>
        <authorList>
            <person name="Suzuki J."/>
        </authorList>
    </citation>
    <scope>NUCLEOTIDE SEQUENCE</scope>
</reference>
<dbReference type="CDD" id="cd00183">
    <property type="entry name" value="TFIIS_I"/>
    <property type="match status" value="1"/>
</dbReference>
<gene>
    <name evidence="12" type="primary">TCEA1</name>
    <name evidence="12" type="ORF">g.22847</name>
</gene>
<evidence type="ECO:0000256" key="4">
    <source>
        <dbReference type="ARBA" id="ARBA00022833"/>
    </source>
</evidence>
<dbReference type="FunFam" id="2.20.25.10:FF:000001">
    <property type="entry name" value="Probable Transcription elongation factor S-II"/>
    <property type="match status" value="1"/>
</dbReference>
<dbReference type="SUPFAM" id="SSF47676">
    <property type="entry name" value="Conserved domain common to transcription factors TFIIS, elongin A, CRSP70"/>
    <property type="match status" value="1"/>
</dbReference>
<evidence type="ECO:0000256" key="5">
    <source>
        <dbReference type="ARBA" id="ARBA00023242"/>
    </source>
</evidence>
<evidence type="ECO:0000256" key="7">
    <source>
        <dbReference type="PROSITE-ProRule" id="PRU00649"/>
    </source>
</evidence>
<evidence type="ECO:0000313" key="12">
    <source>
        <dbReference type="EMBL" id="JAT46008.1"/>
    </source>
</evidence>
<evidence type="ECO:0000256" key="1">
    <source>
        <dbReference type="ARBA" id="ARBA00004123"/>
    </source>
</evidence>
<dbReference type="Pfam" id="PF07500">
    <property type="entry name" value="TFIIS_M"/>
    <property type="match status" value="1"/>
</dbReference>
<name>A0A1D1XUE1_9ARAE</name>
<keyword evidence="4 8" id="KW-0862">Zinc</keyword>
<dbReference type="InterPro" id="IPR036575">
    <property type="entry name" value="TFIIS_cen_dom_sf"/>
</dbReference>
<comment type="function">
    <text evidence="8">Necessary for efficient RNA polymerase II transcription elongation past template-encoded arresting sites.</text>
</comment>
<dbReference type="InterPro" id="IPR035100">
    <property type="entry name" value="TF_IIS-typ"/>
</dbReference>
<dbReference type="GO" id="GO:0003677">
    <property type="term" value="F:DNA binding"/>
    <property type="evidence" value="ECO:0007669"/>
    <property type="project" value="UniProtKB-KW"/>
</dbReference>
<dbReference type="InterPro" id="IPR035441">
    <property type="entry name" value="TFIIS/LEDGF_dom_sf"/>
</dbReference>
<keyword evidence="12" id="KW-0251">Elongation factor</keyword>
<dbReference type="GO" id="GO:0005634">
    <property type="term" value="C:nucleus"/>
    <property type="evidence" value="ECO:0007669"/>
    <property type="project" value="UniProtKB-SubCell"/>
</dbReference>
<evidence type="ECO:0000256" key="2">
    <source>
        <dbReference type="ARBA" id="ARBA00022723"/>
    </source>
</evidence>
<dbReference type="SMART" id="SM00510">
    <property type="entry name" value="TFS2M"/>
    <property type="match status" value="1"/>
</dbReference>
<proteinExistence type="inferred from homology"/>
<dbReference type="PROSITE" id="PS51319">
    <property type="entry name" value="TFIIS_N"/>
    <property type="match status" value="1"/>
</dbReference>
<dbReference type="InterPro" id="IPR001222">
    <property type="entry name" value="Znf_TFIIS"/>
</dbReference>
<dbReference type="InterPro" id="IPR003617">
    <property type="entry name" value="TFIIS/CRSP70_N_sub"/>
</dbReference>
<organism evidence="12">
    <name type="scientific">Anthurium amnicola</name>
    <dbReference type="NCBI Taxonomy" id="1678845"/>
    <lineage>
        <taxon>Eukaryota</taxon>
        <taxon>Viridiplantae</taxon>
        <taxon>Streptophyta</taxon>
        <taxon>Embryophyta</taxon>
        <taxon>Tracheophyta</taxon>
        <taxon>Spermatophyta</taxon>
        <taxon>Magnoliopsida</taxon>
        <taxon>Liliopsida</taxon>
        <taxon>Araceae</taxon>
        <taxon>Pothoideae</taxon>
        <taxon>Potheae</taxon>
        <taxon>Anthurium</taxon>
    </lineage>
</organism>
<comment type="similarity">
    <text evidence="8">Belongs to the TFS-II family.</text>
</comment>
<evidence type="ECO:0000259" key="9">
    <source>
        <dbReference type="PROSITE" id="PS51133"/>
    </source>
</evidence>